<sequence>DAATAPTAAGAAAPTAAGAAEIKRGQSDKAKKGAANPDVRYNKKGGTKRIDDGKKK</sequence>
<organism evidence="2 3">
    <name type="scientific">Globodera pallida</name>
    <name type="common">Potato cyst nematode worm</name>
    <name type="synonym">Heterodera pallida</name>
    <dbReference type="NCBI Taxonomy" id="36090"/>
    <lineage>
        <taxon>Eukaryota</taxon>
        <taxon>Metazoa</taxon>
        <taxon>Ecdysozoa</taxon>
        <taxon>Nematoda</taxon>
        <taxon>Chromadorea</taxon>
        <taxon>Rhabditida</taxon>
        <taxon>Tylenchina</taxon>
        <taxon>Tylenchomorpha</taxon>
        <taxon>Tylenchoidea</taxon>
        <taxon>Heteroderidae</taxon>
        <taxon>Heteroderinae</taxon>
        <taxon>Globodera</taxon>
    </lineage>
</organism>
<accession>A0A183CLW2</accession>
<feature type="compositionally biased region" description="Basic and acidic residues" evidence="1">
    <location>
        <begin position="21"/>
        <end position="31"/>
    </location>
</feature>
<name>A0A183CLW2_GLOPA</name>
<dbReference type="WBParaSite" id="GPLIN_001386800">
    <property type="protein sequence ID" value="GPLIN_001386800"/>
    <property type="gene ID" value="GPLIN_001386800"/>
</dbReference>
<evidence type="ECO:0000313" key="2">
    <source>
        <dbReference type="Proteomes" id="UP000050741"/>
    </source>
</evidence>
<proteinExistence type="predicted"/>
<dbReference type="AlphaFoldDB" id="A0A183CLW2"/>
<reference evidence="2" key="1">
    <citation type="submission" date="2013-12" db="EMBL/GenBank/DDBJ databases">
        <authorList>
            <person name="Aslett M."/>
        </authorList>
    </citation>
    <scope>NUCLEOTIDE SEQUENCE [LARGE SCALE GENOMIC DNA]</scope>
    <source>
        <strain evidence="2">Lindley</strain>
    </source>
</reference>
<evidence type="ECO:0000256" key="1">
    <source>
        <dbReference type="SAM" id="MobiDB-lite"/>
    </source>
</evidence>
<feature type="compositionally biased region" description="Low complexity" evidence="1">
    <location>
        <begin position="1"/>
        <end position="20"/>
    </location>
</feature>
<protein>
    <submittedName>
        <fullName evidence="3">50S ribosomal protein L2</fullName>
    </submittedName>
</protein>
<feature type="region of interest" description="Disordered" evidence="1">
    <location>
        <begin position="1"/>
        <end position="56"/>
    </location>
</feature>
<reference evidence="3" key="3">
    <citation type="submission" date="2016-06" db="UniProtKB">
        <authorList>
            <consortium name="WormBaseParasite"/>
        </authorList>
    </citation>
    <scope>IDENTIFICATION</scope>
</reference>
<evidence type="ECO:0000313" key="3">
    <source>
        <dbReference type="WBParaSite" id="GPLIN_001386800"/>
    </source>
</evidence>
<reference evidence="2" key="2">
    <citation type="submission" date="2014-05" db="EMBL/GenBank/DDBJ databases">
        <title>The genome and life-stage specific transcriptomes of Globodera pallida elucidate key aspects of plant parasitism by a cyst nematode.</title>
        <authorList>
            <person name="Cotton J.A."/>
            <person name="Lilley C.J."/>
            <person name="Jones L.M."/>
            <person name="Kikuchi T."/>
            <person name="Reid A.J."/>
            <person name="Thorpe P."/>
            <person name="Tsai I.J."/>
            <person name="Beasley H."/>
            <person name="Blok V."/>
            <person name="Cock P.J.A."/>
            <person name="Van den Akker S.E."/>
            <person name="Holroyd N."/>
            <person name="Hunt M."/>
            <person name="Mantelin S."/>
            <person name="Naghra H."/>
            <person name="Pain A."/>
            <person name="Palomares-Rius J.E."/>
            <person name="Zarowiecki M."/>
            <person name="Berriman M."/>
            <person name="Jones J.T."/>
            <person name="Urwin P.E."/>
        </authorList>
    </citation>
    <scope>NUCLEOTIDE SEQUENCE [LARGE SCALE GENOMIC DNA]</scope>
    <source>
        <strain evidence="2">Lindley</strain>
    </source>
</reference>
<keyword evidence="2" id="KW-1185">Reference proteome</keyword>
<dbReference type="Proteomes" id="UP000050741">
    <property type="component" value="Unassembled WGS sequence"/>
</dbReference>